<comment type="similarity">
    <text evidence="1">Belongs to the peptidase C48 family.</text>
</comment>
<dbReference type="GO" id="GO:0006508">
    <property type="term" value="P:proteolysis"/>
    <property type="evidence" value="ECO:0007669"/>
    <property type="project" value="UniProtKB-KW"/>
</dbReference>
<name>A0AAE1TG18_9FABA</name>
<dbReference type="PANTHER" id="PTHR33018">
    <property type="entry name" value="OS10G0338966 PROTEIN-RELATED"/>
    <property type="match status" value="1"/>
</dbReference>
<accession>A0AAE1TG18</accession>
<organism evidence="5 6">
    <name type="scientific">Acacia crassicarpa</name>
    <name type="common">northern wattle</name>
    <dbReference type="NCBI Taxonomy" id="499986"/>
    <lineage>
        <taxon>Eukaryota</taxon>
        <taxon>Viridiplantae</taxon>
        <taxon>Streptophyta</taxon>
        <taxon>Embryophyta</taxon>
        <taxon>Tracheophyta</taxon>
        <taxon>Spermatophyta</taxon>
        <taxon>Magnoliopsida</taxon>
        <taxon>eudicotyledons</taxon>
        <taxon>Gunneridae</taxon>
        <taxon>Pentapetalae</taxon>
        <taxon>rosids</taxon>
        <taxon>fabids</taxon>
        <taxon>Fabales</taxon>
        <taxon>Fabaceae</taxon>
        <taxon>Caesalpinioideae</taxon>
        <taxon>mimosoid clade</taxon>
        <taxon>Acacieae</taxon>
        <taxon>Acacia</taxon>
    </lineage>
</organism>
<dbReference type="EMBL" id="JAWXYG010000001">
    <property type="protein sequence ID" value="KAK4283788.1"/>
    <property type="molecule type" value="Genomic_DNA"/>
</dbReference>
<evidence type="ECO:0000313" key="5">
    <source>
        <dbReference type="EMBL" id="KAK4283788.1"/>
    </source>
</evidence>
<evidence type="ECO:0000256" key="3">
    <source>
        <dbReference type="ARBA" id="ARBA00022801"/>
    </source>
</evidence>
<dbReference type="GO" id="GO:0008234">
    <property type="term" value="F:cysteine-type peptidase activity"/>
    <property type="evidence" value="ECO:0007669"/>
    <property type="project" value="InterPro"/>
</dbReference>
<dbReference type="InterPro" id="IPR038765">
    <property type="entry name" value="Papain-like_cys_pep_sf"/>
</dbReference>
<dbReference type="InterPro" id="IPR003653">
    <property type="entry name" value="Peptidase_C48_C"/>
</dbReference>
<keyword evidence="3" id="KW-0378">Hydrolase</keyword>
<dbReference type="Pfam" id="PF02902">
    <property type="entry name" value="Peptidase_C48"/>
    <property type="match status" value="1"/>
</dbReference>
<evidence type="ECO:0000256" key="1">
    <source>
        <dbReference type="ARBA" id="ARBA00005234"/>
    </source>
</evidence>
<protein>
    <recommendedName>
        <fullName evidence="4">Ubiquitin-like protease family profile domain-containing protein</fullName>
    </recommendedName>
</protein>
<dbReference type="PROSITE" id="PS50600">
    <property type="entry name" value="ULP_PROTEASE"/>
    <property type="match status" value="1"/>
</dbReference>
<feature type="domain" description="Ubiquitin-like protease family profile" evidence="4">
    <location>
        <begin position="1"/>
        <end position="95"/>
    </location>
</feature>
<reference evidence="5" key="1">
    <citation type="submission" date="2023-10" db="EMBL/GenBank/DDBJ databases">
        <title>Chromosome-level genome of the transformable northern wattle, Acacia crassicarpa.</title>
        <authorList>
            <person name="Massaro I."/>
            <person name="Sinha N.R."/>
            <person name="Poethig S."/>
            <person name="Leichty A.R."/>
        </authorList>
    </citation>
    <scope>NUCLEOTIDE SEQUENCE</scope>
    <source>
        <strain evidence="5">Acra3RX</strain>
        <tissue evidence="5">Leaf</tissue>
    </source>
</reference>
<proteinExistence type="inferred from homology"/>
<dbReference type="PANTHER" id="PTHR33018:SF34">
    <property type="entry name" value="OS02G0472350 PROTEIN"/>
    <property type="match status" value="1"/>
</dbReference>
<evidence type="ECO:0000259" key="4">
    <source>
        <dbReference type="PROSITE" id="PS50600"/>
    </source>
</evidence>
<sequence>MGDLQSTCYLAPIHEGAHWTLCVVCPSKNACYWYDSIRGRPTEDIKNMFAEALRTYRELDGQRDQGGPKWFYPKCHQQPGNTECGYYVISWMQTIVSNGKTTGFQNYFRTEDPYSQDDLDSTRDMMARYLLEHGSFAN</sequence>
<comment type="caution">
    <text evidence="5">The sequence shown here is derived from an EMBL/GenBank/DDBJ whole genome shotgun (WGS) entry which is preliminary data.</text>
</comment>
<dbReference type="SUPFAM" id="SSF54001">
    <property type="entry name" value="Cysteine proteinases"/>
    <property type="match status" value="1"/>
</dbReference>
<dbReference type="Proteomes" id="UP001293593">
    <property type="component" value="Unassembled WGS sequence"/>
</dbReference>
<dbReference type="AlphaFoldDB" id="A0AAE1TG18"/>
<evidence type="ECO:0000313" key="6">
    <source>
        <dbReference type="Proteomes" id="UP001293593"/>
    </source>
</evidence>
<evidence type="ECO:0000256" key="2">
    <source>
        <dbReference type="ARBA" id="ARBA00022670"/>
    </source>
</evidence>
<keyword evidence="6" id="KW-1185">Reference proteome</keyword>
<dbReference type="Gene3D" id="3.40.395.10">
    <property type="entry name" value="Adenoviral Proteinase, Chain A"/>
    <property type="match status" value="1"/>
</dbReference>
<keyword evidence="2" id="KW-0645">Protease</keyword>
<gene>
    <name evidence="5" type="ORF">QN277_000705</name>
</gene>